<dbReference type="GO" id="GO:0000287">
    <property type="term" value="F:magnesium ion binding"/>
    <property type="evidence" value="ECO:0007669"/>
    <property type="project" value="UniProtKB-UniRule"/>
</dbReference>
<evidence type="ECO:0000256" key="2">
    <source>
        <dbReference type="ARBA" id="ARBA00001946"/>
    </source>
</evidence>
<reference evidence="12" key="2">
    <citation type="submission" date="2020-09" db="EMBL/GenBank/DDBJ databases">
        <authorList>
            <person name="Sun Q."/>
            <person name="Zhou Y."/>
        </authorList>
    </citation>
    <scope>NUCLEOTIDE SEQUENCE</scope>
    <source>
        <strain evidence="12">CGMCC 1.12754</strain>
    </source>
</reference>
<feature type="binding site" evidence="11">
    <location>
        <position position="160"/>
    </location>
    <ligand>
        <name>ATP</name>
        <dbReference type="ChEBI" id="CHEBI:30616"/>
    </ligand>
</feature>
<feature type="binding site" evidence="11">
    <location>
        <position position="187"/>
    </location>
    <ligand>
        <name>substrate</name>
    </ligand>
</feature>
<evidence type="ECO:0000256" key="5">
    <source>
        <dbReference type="ARBA" id="ARBA00022723"/>
    </source>
</evidence>
<dbReference type="InterPro" id="IPR000417">
    <property type="entry name" value="Hyethyz_kinase"/>
</dbReference>
<evidence type="ECO:0000256" key="4">
    <source>
        <dbReference type="ARBA" id="ARBA00022679"/>
    </source>
</evidence>
<evidence type="ECO:0000256" key="9">
    <source>
        <dbReference type="ARBA" id="ARBA00022842"/>
    </source>
</evidence>
<keyword evidence="10 11" id="KW-0784">Thiamine biosynthesis</keyword>
<protein>
    <recommendedName>
        <fullName evidence="11">Hydroxyethylthiazole kinase</fullName>
        <ecNumber evidence="11">2.7.1.50</ecNumber>
    </recommendedName>
    <alternativeName>
        <fullName evidence="11">4-methyl-5-beta-hydroxyethylthiazole kinase</fullName>
        <shortName evidence="11">TH kinase</shortName>
        <shortName evidence="11">Thz kinase</shortName>
    </alternativeName>
</protein>
<evidence type="ECO:0000313" key="12">
    <source>
        <dbReference type="EMBL" id="GGG74634.1"/>
    </source>
</evidence>
<dbReference type="InterPro" id="IPR029056">
    <property type="entry name" value="Ribokinase-like"/>
</dbReference>
<comment type="catalytic activity">
    <reaction evidence="1 11">
        <text>5-(2-hydroxyethyl)-4-methylthiazole + ATP = 4-methyl-5-(2-phosphooxyethyl)-thiazole + ADP + H(+)</text>
        <dbReference type="Rhea" id="RHEA:24212"/>
        <dbReference type="ChEBI" id="CHEBI:15378"/>
        <dbReference type="ChEBI" id="CHEBI:17957"/>
        <dbReference type="ChEBI" id="CHEBI:30616"/>
        <dbReference type="ChEBI" id="CHEBI:58296"/>
        <dbReference type="ChEBI" id="CHEBI:456216"/>
        <dbReference type="EC" id="2.7.1.50"/>
    </reaction>
</comment>
<comment type="function">
    <text evidence="11">Catalyzes the phosphorylation of the hydroxyl group of 4-methyl-5-beta-hydroxyethylthiazole (THZ).</text>
</comment>
<evidence type="ECO:0000256" key="7">
    <source>
        <dbReference type="ARBA" id="ARBA00022777"/>
    </source>
</evidence>
<sequence length="269" mass="28366">MNYLAKIREQKPLIHNITNIVVANFSANGLLALGASPAMANAPEEAAEMASHADALVLNIGTCTEDQVKAMLIAGMAANEKGIPVILDPVAIGATKFRTDAVMQILTELDITVIRGNIGEIAFLGETDARMKGADALMDKVEPEIAVYAAKKYNSIVTATGKTDIITDGSNYTLCNNGSSMLPNITGTGCLLTAVVGAFCSVTEDYYEASIQAVSSYGVAAQLASEKSNGPGSFLSIFMDELYRLTEAAVQQSAKLHEYNCKGVGSNDR</sequence>
<dbReference type="GO" id="GO:0005524">
    <property type="term" value="F:ATP binding"/>
    <property type="evidence" value="ECO:0007669"/>
    <property type="project" value="UniProtKB-UniRule"/>
</dbReference>
<dbReference type="NCBIfam" id="NF006830">
    <property type="entry name" value="PRK09355.1"/>
    <property type="match status" value="1"/>
</dbReference>
<evidence type="ECO:0000256" key="3">
    <source>
        <dbReference type="ARBA" id="ARBA00004868"/>
    </source>
</evidence>
<keyword evidence="6 11" id="KW-0547">Nucleotide-binding</keyword>
<dbReference type="CDD" id="cd01170">
    <property type="entry name" value="THZ_kinase"/>
    <property type="match status" value="1"/>
</dbReference>
<reference evidence="12" key="1">
    <citation type="journal article" date="2014" name="Int. J. Syst. Evol. Microbiol.">
        <title>Complete genome sequence of Corynebacterium casei LMG S-19264T (=DSM 44701T), isolated from a smear-ripened cheese.</title>
        <authorList>
            <consortium name="US DOE Joint Genome Institute (JGI-PGF)"/>
            <person name="Walter F."/>
            <person name="Albersmeier A."/>
            <person name="Kalinowski J."/>
            <person name="Ruckert C."/>
        </authorList>
    </citation>
    <scope>NUCLEOTIDE SEQUENCE</scope>
    <source>
        <strain evidence="12">CGMCC 1.12754</strain>
    </source>
</reference>
<dbReference type="PRINTS" id="PR01099">
    <property type="entry name" value="HYETHTZKNASE"/>
</dbReference>
<dbReference type="GO" id="GO:0009228">
    <property type="term" value="P:thiamine biosynthetic process"/>
    <property type="evidence" value="ECO:0007669"/>
    <property type="project" value="UniProtKB-KW"/>
</dbReference>
<dbReference type="Pfam" id="PF02110">
    <property type="entry name" value="HK"/>
    <property type="match status" value="1"/>
</dbReference>
<dbReference type="GO" id="GO:0009229">
    <property type="term" value="P:thiamine diphosphate biosynthetic process"/>
    <property type="evidence" value="ECO:0007669"/>
    <property type="project" value="UniProtKB-UniRule"/>
</dbReference>
<dbReference type="EC" id="2.7.1.50" evidence="11"/>
<comment type="pathway">
    <text evidence="3 11">Cofactor biosynthesis; thiamine diphosphate biosynthesis; 4-methyl-5-(2-phosphoethyl)-thiazole from 5-(2-hydroxyethyl)-4-methylthiazole: step 1/1.</text>
</comment>
<dbReference type="RefSeq" id="WP_188455163.1">
    <property type="nucleotide sequence ID" value="NZ_BMFR01000006.1"/>
</dbReference>
<organism evidence="12 13">
    <name type="scientific">Virgibacillus oceani</name>
    <dbReference type="NCBI Taxonomy" id="1479511"/>
    <lineage>
        <taxon>Bacteria</taxon>
        <taxon>Bacillati</taxon>
        <taxon>Bacillota</taxon>
        <taxon>Bacilli</taxon>
        <taxon>Bacillales</taxon>
        <taxon>Bacillaceae</taxon>
        <taxon>Virgibacillus</taxon>
    </lineage>
</organism>
<feature type="binding site" evidence="11">
    <location>
        <position position="39"/>
    </location>
    <ligand>
        <name>substrate</name>
    </ligand>
</feature>
<keyword evidence="13" id="KW-1185">Reference proteome</keyword>
<dbReference type="Proteomes" id="UP000622860">
    <property type="component" value="Unassembled WGS sequence"/>
</dbReference>
<dbReference type="AlphaFoldDB" id="A0A917M323"/>
<keyword evidence="8 11" id="KW-0067">ATP-binding</keyword>
<feature type="binding site" evidence="11">
    <location>
        <position position="115"/>
    </location>
    <ligand>
        <name>ATP</name>
        <dbReference type="ChEBI" id="CHEBI:30616"/>
    </ligand>
</feature>
<evidence type="ECO:0000256" key="8">
    <source>
        <dbReference type="ARBA" id="ARBA00022840"/>
    </source>
</evidence>
<keyword evidence="9 11" id="KW-0460">Magnesium</keyword>
<proteinExistence type="inferred from homology"/>
<dbReference type="HAMAP" id="MF_00228">
    <property type="entry name" value="Thz_kinase"/>
    <property type="match status" value="1"/>
</dbReference>
<evidence type="ECO:0000313" key="13">
    <source>
        <dbReference type="Proteomes" id="UP000622860"/>
    </source>
</evidence>
<dbReference type="EMBL" id="BMFR01000006">
    <property type="protein sequence ID" value="GGG74634.1"/>
    <property type="molecule type" value="Genomic_DNA"/>
</dbReference>
<dbReference type="PIRSF" id="PIRSF000513">
    <property type="entry name" value="Thz_kinase"/>
    <property type="match status" value="1"/>
</dbReference>
<evidence type="ECO:0000256" key="6">
    <source>
        <dbReference type="ARBA" id="ARBA00022741"/>
    </source>
</evidence>
<name>A0A917M323_9BACI</name>
<evidence type="ECO:0000256" key="1">
    <source>
        <dbReference type="ARBA" id="ARBA00001771"/>
    </source>
</evidence>
<evidence type="ECO:0000256" key="11">
    <source>
        <dbReference type="HAMAP-Rule" id="MF_00228"/>
    </source>
</evidence>
<dbReference type="Gene3D" id="3.40.1190.20">
    <property type="match status" value="1"/>
</dbReference>
<evidence type="ECO:0000256" key="10">
    <source>
        <dbReference type="ARBA" id="ARBA00022977"/>
    </source>
</evidence>
<dbReference type="NCBIfam" id="TIGR00694">
    <property type="entry name" value="thiM"/>
    <property type="match status" value="1"/>
</dbReference>
<keyword evidence="5 11" id="KW-0479">Metal-binding</keyword>
<accession>A0A917M323</accession>
<gene>
    <name evidence="11 12" type="primary">thiM</name>
    <name evidence="12" type="ORF">GCM10011398_19150</name>
</gene>
<comment type="similarity">
    <text evidence="11">Belongs to the Thz kinase family.</text>
</comment>
<keyword evidence="4 11" id="KW-0808">Transferase</keyword>
<keyword evidence="7 11" id="KW-0418">Kinase</keyword>
<dbReference type="GO" id="GO:0004417">
    <property type="term" value="F:hydroxyethylthiazole kinase activity"/>
    <property type="evidence" value="ECO:0007669"/>
    <property type="project" value="UniProtKB-UniRule"/>
</dbReference>
<comment type="caution">
    <text evidence="12">The sequence shown here is derived from an EMBL/GenBank/DDBJ whole genome shotgun (WGS) entry which is preliminary data.</text>
</comment>
<comment type="cofactor">
    <cofactor evidence="2 11">
        <name>Mg(2+)</name>
        <dbReference type="ChEBI" id="CHEBI:18420"/>
    </cofactor>
</comment>
<dbReference type="SUPFAM" id="SSF53613">
    <property type="entry name" value="Ribokinase-like"/>
    <property type="match status" value="1"/>
</dbReference>